<accession>A0A542DH73</accession>
<dbReference type="Proteomes" id="UP000320876">
    <property type="component" value="Unassembled WGS sequence"/>
</dbReference>
<organism evidence="2 3">
    <name type="scientific">Amycolatopsis cihanbeyliensis</name>
    <dbReference type="NCBI Taxonomy" id="1128664"/>
    <lineage>
        <taxon>Bacteria</taxon>
        <taxon>Bacillati</taxon>
        <taxon>Actinomycetota</taxon>
        <taxon>Actinomycetes</taxon>
        <taxon>Pseudonocardiales</taxon>
        <taxon>Pseudonocardiaceae</taxon>
        <taxon>Amycolatopsis</taxon>
    </lineage>
</organism>
<keyword evidence="1" id="KW-1133">Transmembrane helix</keyword>
<reference evidence="2 3" key="1">
    <citation type="submission" date="2019-06" db="EMBL/GenBank/DDBJ databases">
        <title>Sequencing the genomes of 1000 actinobacteria strains.</title>
        <authorList>
            <person name="Klenk H.-P."/>
        </authorList>
    </citation>
    <scope>NUCLEOTIDE SEQUENCE [LARGE SCALE GENOMIC DNA]</scope>
    <source>
        <strain evidence="2 3">DSM 45679</strain>
    </source>
</reference>
<keyword evidence="3" id="KW-1185">Reference proteome</keyword>
<feature type="transmembrane region" description="Helical" evidence="1">
    <location>
        <begin position="124"/>
        <end position="143"/>
    </location>
</feature>
<name>A0A542DH73_AMYCI</name>
<dbReference type="OrthoDB" id="3556633at2"/>
<evidence type="ECO:0000313" key="2">
    <source>
        <dbReference type="EMBL" id="TQJ02443.1"/>
    </source>
</evidence>
<comment type="caution">
    <text evidence="2">The sequence shown here is derived from an EMBL/GenBank/DDBJ whole genome shotgun (WGS) entry which is preliminary data.</text>
</comment>
<evidence type="ECO:0000256" key="1">
    <source>
        <dbReference type="SAM" id="Phobius"/>
    </source>
</evidence>
<dbReference type="EMBL" id="VFML01000001">
    <property type="protein sequence ID" value="TQJ02443.1"/>
    <property type="molecule type" value="Genomic_DNA"/>
</dbReference>
<feature type="transmembrane region" description="Helical" evidence="1">
    <location>
        <begin position="94"/>
        <end position="118"/>
    </location>
</feature>
<protein>
    <submittedName>
        <fullName evidence="2">Uncharacterized protein</fullName>
    </submittedName>
</protein>
<proteinExistence type="predicted"/>
<sequence length="182" mass="19283">MRQQSNIVSLPAELVQQPGTLPAHCTRHGRPAARRVDFALQSKVRIEGSRVRQVGVFGGAGMADRLGQHAKKVRVTHVKGWPLCHTCARTRASWLVVSSVMFFGGLLAFVGSLIIGIIAEKGTVPWLAGVAVAGFVLLVLSAFPFHRGSLARLVGANTAPDGTSVRVTNPSAAFVAELPRTG</sequence>
<gene>
    <name evidence="2" type="ORF">FB471_2172</name>
</gene>
<evidence type="ECO:0000313" key="3">
    <source>
        <dbReference type="Proteomes" id="UP000320876"/>
    </source>
</evidence>
<dbReference type="AlphaFoldDB" id="A0A542DH73"/>
<keyword evidence="1" id="KW-0472">Membrane</keyword>
<keyword evidence="1" id="KW-0812">Transmembrane</keyword>
<dbReference type="RefSeq" id="WP_141997440.1">
    <property type="nucleotide sequence ID" value="NZ_VFML01000001.1"/>
</dbReference>